<dbReference type="PANTHER" id="PTHR34846:SF5">
    <property type="entry name" value="CARBOXYMUCONOLACTONE DECARBOXYLASE-LIKE DOMAIN-CONTAINING PROTEIN"/>
    <property type="match status" value="1"/>
</dbReference>
<dbReference type="InterPro" id="IPR003779">
    <property type="entry name" value="CMD-like"/>
</dbReference>
<dbReference type="AlphaFoldDB" id="A0A7M3SVQ9"/>
<feature type="domain" description="Carboxymuconolactone decarboxylase-like" evidence="1">
    <location>
        <begin position="46"/>
        <end position="108"/>
    </location>
</feature>
<sequence>MNTPRIEPGGLRELGLFNWVFSRGASKVQGVDDAHIFSTLGRSKGLFRGWLYYSARMMPFGKLSRKDTEMIIIRVAHLRSCDYEMDHHRKLGKRAGIDDAMLSRIIEGPDAGWGDRERTLLLAVDEMVGSRDITDETWAAVARHLNEAEQISFVLLISQYDSLATTLGVLRVQRDA</sequence>
<accession>A0A7M3SVQ9</accession>
<dbReference type="GO" id="GO:0051920">
    <property type="term" value="F:peroxiredoxin activity"/>
    <property type="evidence" value="ECO:0007669"/>
    <property type="project" value="InterPro"/>
</dbReference>
<evidence type="ECO:0000313" key="3">
    <source>
        <dbReference type="Proteomes" id="UP000444980"/>
    </source>
</evidence>
<evidence type="ECO:0000313" key="2">
    <source>
        <dbReference type="EMBL" id="GED96733.1"/>
    </source>
</evidence>
<dbReference type="InterPro" id="IPR029032">
    <property type="entry name" value="AhpD-like"/>
</dbReference>
<dbReference type="RefSeq" id="WP_161926161.1">
    <property type="nucleotide sequence ID" value="NZ_BJOU01000001.1"/>
</dbReference>
<dbReference type="EMBL" id="BJOU01000001">
    <property type="protein sequence ID" value="GED96733.1"/>
    <property type="molecule type" value="Genomic_DNA"/>
</dbReference>
<reference evidence="3" key="1">
    <citation type="submission" date="2019-06" db="EMBL/GenBank/DDBJ databases">
        <title>Gordonia isolated from sludge of a wastewater treatment plant.</title>
        <authorList>
            <person name="Tamura T."/>
            <person name="Aoyama K."/>
            <person name="Kang Y."/>
            <person name="Saito S."/>
            <person name="Akiyama N."/>
            <person name="Yazawa K."/>
            <person name="Gonoi T."/>
            <person name="Mikami Y."/>
        </authorList>
    </citation>
    <scope>NUCLEOTIDE SEQUENCE [LARGE SCALE GENOMIC DNA]</scope>
    <source>
        <strain evidence="3">NBRC 107697</strain>
    </source>
</reference>
<keyword evidence="3" id="KW-1185">Reference proteome</keyword>
<dbReference type="Pfam" id="PF02627">
    <property type="entry name" value="CMD"/>
    <property type="match status" value="1"/>
</dbReference>
<organism evidence="2 3">
    <name type="scientific">Gordonia crocea</name>
    <dbReference type="NCBI Taxonomy" id="589162"/>
    <lineage>
        <taxon>Bacteria</taxon>
        <taxon>Bacillati</taxon>
        <taxon>Actinomycetota</taxon>
        <taxon>Actinomycetes</taxon>
        <taxon>Mycobacteriales</taxon>
        <taxon>Gordoniaceae</taxon>
        <taxon>Gordonia</taxon>
    </lineage>
</organism>
<protein>
    <recommendedName>
        <fullName evidence="1">Carboxymuconolactone decarboxylase-like domain-containing protein</fullName>
    </recommendedName>
</protein>
<dbReference type="PANTHER" id="PTHR34846">
    <property type="entry name" value="4-CARBOXYMUCONOLACTONE DECARBOXYLASE FAMILY PROTEIN (AFU_ORTHOLOGUE AFUA_6G11590)"/>
    <property type="match status" value="1"/>
</dbReference>
<dbReference type="SUPFAM" id="SSF69118">
    <property type="entry name" value="AhpD-like"/>
    <property type="match status" value="1"/>
</dbReference>
<name>A0A7M3SVQ9_9ACTN</name>
<gene>
    <name evidence="2" type="ORF">nbrc107697_07720</name>
</gene>
<dbReference type="OrthoDB" id="4704294at2"/>
<comment type="caution">
    <text evidence="2">The sequence shown here is derived from an EMBL/GenBank/DDBJ whole genome shotgun (WGS) entry which is preliminary data.</text>
</comment>
<dbReference type="Gene3D" id="1.20.1290.10">
    <property type="entry name" value="AhpD-like"/>
    <property type="match status" value="1"/>
</dbReference>
<dbReference type="Proteomes" id="UP000444980">
    <property type="component" value="Unassembled WGS sequence"/>
</dbReference>
<proteinExistence type="predicted"/>
<evidence type="ECO:0000259" key="1">
    <source>
        <dbReference type="Pfam" id="PF02627"/>
    </source>
</evidence>